<proteinExistence type="predicted"/>
<dbReference type="EMBL" id="CAACVG010009281">
    <property type="protein sequence ID" value="VEN52753.1"/>
    <property type="molecule type" value="Genomic_DNA"/>
</dbReference>
<protein>
    <submittedName>
        <fullName evidence="1">Uncharacterized protein</fullName>
    </submittedName>
</protein>
<keyword evidence="2" id="KW-1185">Reference proteome</keyword>
<dbReference type="Proteomes" id="UP000410492">
    <property type="component" value="Unassembled WGS sequence"/>
</dbReference>
<sequence length="85" mass="10229">RRKIWINRLWRAREEEGEFHTGFARLKDDPEQFVRYFHMNFLKLANLLKLVKPHIQKQNTCFTPVQGSSIVRVEQSPLIFTLFGR</sequence>
<reference evidence="1 2" key="1">
    <citation type="submission" date="2019-01" db="EMBL/GenBank/DDBJ databases">
        <authorList>
            <person name="Sayadi A."/>
        </authorList>
    </citation>
    <scope>NUCLEOTIDE SEQUENCE [LARGE SCALE GENOMIC DNA]</scope>
</reference>
<gene>
    <name evidence="1" type="ORF">CALMAC_LOCUS12775</name>
</gene>
<dbReference type="AlphaFoldDB" id="A0A653CYF0"/>
<name>A0A653CYF0_CALMS</name>
<evidence type="ECO:0000313" key="2">
    <source>
        <dbReference type="Proteomes" id="UP000410492"/>
    </source>
</evidence>
<organism evidence="1 2">
    <name type="scientific">Callosobruchus maculatus</name>
    <name type="common">Southern cowpea weevil</name>
    <name type="synonym">Pulse bruchid</name>
    <dbReference type="NCBI Taxonomy" id="64391"/>
    <lineage>
        <taxon>Eukaryota</taxon>
        <taxon>Metazoa</taxon>
        <taxon>Ecdysozoa</taxon>
        <taxon>Arthropoda</taxon>
        <taxon>Hexapoda</taxon>
        <taxon>Insecta</taxon>
        <taxon>Pterygota</taxon>
        <taxon>Neoptera</taxon>
        <taxon>Endopterygota</taxon>
        <taxon>Coleoptera</taxon>
        <taxon>Polyphaga</taxon>
        <taxon>Cucujiformia</taxon>
        <taxon>Chrysomeloidea</taxon>
        <taxon>Chrysomelidae</taxon>
        <taxon>Bruchinae</taxon>
        <taxon>Bruchini</taxon>
        <taxon>Callosobruchus</taxon>
    </lineage>
</organism>
<accession>A0A653CYF0</accession>
<evidence type="ECO:0000313" key="1">
    <source>
        <dbReference type="EMBL" id="VEN52753.1"/>
    </source>
</evidence>
<feature type="non-terminal residue" evidence="1">
    <location>
        <position position="1"/>
    </location>
</feature>